<name>A0A017T9F4_9BACT</name>
<dbReference type="FunFam" id="3.90.850.10:FF:000002">
    <property type="entry name" value="2-hydroxyhepta-2,4-diene-1,7-dioate isomerase"/>
    <property type="match status" value="1"/>
</dbReference>
<comment type="caution">
    <text evidence="4">The sequence shown here is derived from an EMBL/GenBank/DDBJ whole genome shotgun (WGS) entry which is preliminary data.</text>
</comment>
<evidence type="ECO:0000256" key="2">
    <source>
        <dbReference type="ARBA" id="ARBA00022723"/>
    </source>
</evidence>
<evidence type="ECO:0000313" key="5">
    <source>
        <dbReference type="Proteomes" id="UP000019678"/>
    </source>
</evidence>
<dbReference type="InterPro" id="IPR036663">
    <property type="entry name" value="Fumarylacetoacetase_C_sf"/>
</dbReference>
<evidence type="ECO:0000256" key="1">
    <source>
        <dbReference type="ARBA" id="ARBA00010211"/>
    </source>
</evidence>
<dbReference type="InterPro" id="IPR011234">
    <property type="entry name" value="Fumarylacetoacetase-like_C"/>
</dbReference>
<dbReference type="GO" id="GO:0016787">
    <property type="term" value="F:hydrolase activity"/>
    <property type="evidence" value="ECO:0007669"/>
    <property type="project" value="UniProtKB-KW"/>
</dbReference>
<dbReference type="SUPFAM" id="SSF56529">
    <property type="entry name" value="FAH"/>
    <property type="match status" value="1"/>
</dbReference>
<keyword evidence="5" id="KW-1185">Reference proteome</keyword>
<feature type="domain" description="Fumarylacetoacetase-like C-terminal" evidence="3">
    <location>
        <begin position="76"/>
        <end position="282"/>
    </location>
</feature>
<keyword evidence="2" id="KW-0479">Metal-binding</keyword>
<dbReference type="Gene3D" id="3.90.850.10">
    <property type="entry name" value="Fumarylacetoacetase-like, C-terminal domain"/>
    <property type="match status" value="1"/>
</dbReference>
<evidence type="ECO:0000259" key="3">
    <source>
        <dbReference type="Pfam" id="PF01557"/>
    </source>
</evidence>
<organism evidence="4 5">
    <name type="scientific">Chondromyces apiculatus DSM 436</name>
    <dbReference type="NCBI Taxonomy" id="1192034"/>
    <lineage>
        <taxon>Bacteria</taxon>
        <taxon>Pseudomonadati</taxon>
        <taxon>Myxococcota</taxon>
        <taxon>Polyangia</taxon>
        <taxon>Polyangiales</taxon>
        <taxon>Polyangiaceae</taxon>
        <taxon>Chondromyces</taxon>
    </lineage>
</organism>
<sequence length="285" mass="30684">MRIASLQNQRGPFLGVRRGDGYLDANAALPDLPRDLGAALRAGLLDRLAELAALTSIDGLLVRDAAYRPLVTDAGKILCLGVNYADHAKEASIQKPDYPVVFSRFATGFVGHDVPLVRPRKSTHFDYEAEFLVVIGRRGRAIPAERALDHVAGYALLNDGTIRDYQTRTSQWTVGKNFDRTGSMGPELVTPDELPPGARGLTIRGRLNGETMQEASTADMVFDVVSAIAILSEAMTLDAGDVIAMGTPGGVGFVRQPPVFLKPGDVFEVEVDGIGTLRNRIVDEA</sequence>
<dbReference type="InterPro" id="IPR051121">
    <property type="entry name" value="FAH"/>
</dbReference>
<dbReference type="EMBL" id="ASRX01000025">
    <property type="protein sequence ID" value="EYF05246.1"/>
    <property type="molecule type" value="Genomic_DNA"/>
</dbReference>
<keyword evidence="4" id="KW-0378">Hydrolase</keyword>
<dbReference type="GO" id="GO:0046872">
    <property type="term" value="F:metal ion binding"/>
    <property type="evidence" value="ECO:0007669"/>
    <property type="project" value="UniProtKB-KW"/>
</dbReference>
<accession>A0A017T9F4</accession>
<gene>
    <name evidence="4" type="ORF">CAP_3386</name>
</gene>
<dbReference type="RefSeq" id="WP_044242472.1">
    <property type="nucleotide sequence ID" value="NZ_ASRX01000025.1"/>
</dbReference>
<dbReference type="Pfam" id="PF01557">
    <property type="entry name" value="FAA_hydrolase"/>
    <property type="match status" value="1"/>
</dbReference>
<dbReference type="OrthoDB" id="5197601at2"/>
<proteinExistence type="inferred from homology"/>
<protein>
    <submittedName>
        <fullName evidence="4">Fumarylacetoacetate hydrolase family protein</fullName>
    </submittedName>
</protein>
<dbReference type="STRING" id="1192034.CAP_3386"/>
<dbReference type="Proteomes" id="UP000019678">
    <property type="component" value="Unassembled WGS sequence"/>
</dbReference>
<dbReference type="eggNOG" id="COG0179">
    <property type="taxonomic scope" value="Bacteria"/>
</dbReference>
<dbReference type="AlphaFoldDB" id="A0A017T9F4"/>
<dbReference type="GO" id="GO:0019752">
    <property type="term" value="P:carboxylic acid metabolic process"/>
    <property type="evidence" value="ECO:0007669"/>
    <property type="project" value="UniProtKB-ARBA"/>
</dbReference>
<dbReference type="GO" id="GO:0016853">
    <property type="term" value="F:isomerase activity"/>
    <property type="evidence" value="ECO:0007669"/>
    <property type="project" value="UniProtKB-ARBA"/>
</dbReference>
<evidence type="ECO:0000313" key="4">
    <source>
        <dbReference type="EMBL" id="EYF05246.1"/>
    </source>
</evidence>
<dbReference type="PANTHER" id="PTHR42796:SF4">
    <property type="entry name" value="FUMARYLACETOACETATE HYDROLASE DOMAIN-CONTAINING PROTEIN 2A"/>
    <property type="match status" value="1"/>
</dbReference>
<dbReference type="PANTHER" id="PTHR42796">
    <property type="entry name" value="FUMARYLACETOACETATE HYDROLASE DOMAIN-CONTAINING PROTEIN 2A-RELATED"/>
    <property type="match status" value="1"/>
</dbReference>
<reference evidence="4 5" key="1">
    <citation type="submission" date="2013-05" db="EMBL/GenBank/DDBJ databases">
        <title>Genome assembly of Chondromyces apiculatus DSM 436.</title>
        <authorList>
            <person name="Sharma G."/>
            <person name="Khatri I."/>
            <person name="Kaur C."/>
            <person name="Mayilraj S."/>
            <person name="Subramanian S."/>
        </authorList>
    </citation>
    <scope>NUCLEOTIDE SEQUENCE [LARGE SCALE GENOMIC DNA]</scope>
    <source>
        <strain evidence="4 5">DSM 436</strain>
    </source>
</reference>
<comment type="similarity">
    <text evidence="1">Belongs to the FAH family.</text>
</comment>